<dbReference type="SUPFAM" id="SSF54695">
    <property type="entry name" value="POZ domain"/>
    <property type="match status" value="1"/>
</dbReference>
<dbReference type="CDD" id="cd18186">
    <property type="entry name" value="BTB_POZ_ZBTB_KLHL-like"/>
    <property type="match status" value="1"/>
</dbReference>
<evidence type="ECO:0000313" key="4">
    <source>
        <dbReference type="Proteomes" id="UP001328107"/>
    </source>
</evidence>
<dbReference type="PANTHER" id="PTHR47022">
    <property type="entry name" value="BTB AND MATH DOMAIN-CONTAINING PROTEIN 36-RELATED"/>
    <property type="match status" value="1"/>
</dbReference>
<dbReference type="InterPro" id="IPR000210">
    <property type="entry name" value="BTB/POZ_dom"/>
</dbReference>
<evidence type="ECO:0000259" key="2">
    <source>
        <dbReference type="PROSITE" id="PS50144"/>
    </source>
</evidence>
<dbReference type="EMBL" id="BTRK01000004">
    <property type="protein sequence ID" value="GMR50669.1"/>
    <property type="molecule type" value="Genomic_DNA"/>
</dbReference>
<dbReference type="AlphaFoldDB" id="A0AAN5I3V4"/>
<dbReference type="PROSITE" id="PS50097">
    <property type="entry name" value="BTB"/>
    <property type="match status" value="1"/>
</dbReference>
<sequence length="171" mass="19713">KGYIDNDKLTIECRVKVLKIRGISEKVTFNYDDTSNGMNNVVLKIGDRKLYVSKDLLAIHSPVFAATFFGQFAENGQNKIELQDIVYEEFDDLLNMIYPTSSEVVANNVRHILKLADRFQVKSVLEPIINYFIAADKFTLIAKLQLTVEYRLERLRDLMVNLFNSLVFLLI</sequence>
<evidence type="ECO:0008006" key="5">
    <source>
        <dbReference type="Google" id="ProtNLM"/>
    </source>
</evidence>
<dbReference type="Pfam" id="PF00651">
    <property type="entry name" value="BTB"/>
    <property type="match status" value="1"/>
</dbReference>
<organism evidence="3 4">
    <name type="scientific">Pristionchus mayeri</name>
    <dbReference type="NCBI Taxonomy" id="1317129"/>
    <lineage>
        <taxon>Eukaryota</taxon>
        <taxon>Metazoa</taxon>
        <taxon>Ecdysozoa</taxon>
        <taxon>Nematoda</taxon>
        <taxon>Chromadorea</taxon>
        <taxon>Rhabditida</taxon>
        <taxon>Rhabditina</taxon>
        <taxon>Diplogasteromorpha</taxon>
        <taxon>Diplogasteroidea</taxon>
        <taxon>Neodiplogasteridae</taxon>
        <taxon>Pristionchus</taxon>
    </lineage>
</organism>
<feature type="non-terminal residue" evidence="3">
    <location>
        <position position="1"/>
    </location>
</feature>
<keyword evidence="4" id="KW-1185">Reference proteome</keyword>
<gene>
    <name evidence="3" type="ORF">PMAYCL1PPCAC_20864</name>
</gene>
<dbReference type="InterPro" id="IPR011333">
    <property type="entry name" value="SKP1/BTB/POZ_sf"/>
</dbReference>
<dbReference type="Proteomes" id="UP001328107">
    <property type="component" value="Unassembled WGS sequence"/>
</dbReference>
<dbReference type="SMART" id="SM00225">
    <property type="entry name" value="BTB"/>
    <property type="match status" value="1"/>
</dbReference>
<protein>
    <recommendedName>
        <fullName evidence="5">BTB domain-containing protein</fullName>
    </recommendedName>
</protein>
<comment type="caution">
    <text evidence="3">The sequence shown here is derived from an EMBL/GenBank/DDBJ whole genome shotgun (WGS) entry which is preliminary data.</text>
</comment>
<dbReference type="PROSITE" id="PS50144">
    <property type="entry name" value="MATH"/>
    <property type="match status" value="1"/>
</dbReference>
<name>A0AAN5I3V4_9BILA</name>
<evidence type="ECO:0000259" key="1">
    <source>
        <dbReference type="PROSITE" id="PS50097"/>
    </source>
</evidence>
<dbReference type="PANTHER" id="PTHR47022:SF1">
    <property type="entry name" value="BTB AND MATH DOMAIN-CONTAINING PROTEIN 36-RELATED"/>
    <property type="match status" value="1"/>
</dbReference>
<proteinExistence type="predicted"/>
<dbReference type="InterPro" id="IPR002083">
    <property type="entry name" value="MATH/TRAF_dom"/>
</dbReference>
<feature type="domain" description="MATH" evidence="2">
    <location>
        <begin position="1"/>
        <end position="15"/>
    </location>
</feature>
<dbReference type="Gene3D" id="3.30.710.10">
    <property type="entry name" value="Potassium Channel Kv1.1, Chain A"/>
    <property type="match status" value="1"/>
</dbReference>
<reference evidence="4" key="1">
    <citation type="submission" date="2022-10" db="EMBL/GenBank/DDBJ databases">
        <title>Genome assembly of Pristionchus species.</title>
        <authorList>
            <person name="Yoshida K."/>
            <person name="Sommer R.J."/>
        </authorList>
    </citation>
    <scope>NUCLEOTIDE SEQUENCE [LARGE SCALE GENOMIC DNA]</scope>
    <source>
        <strain evidence="4">RS5460</strain>
    </source>
</reference>
<evidence type="ECO:0000313" key="3">
    <source>
        <dbReference type="EMBL" id="GMR50669.1"/>
    </source>
</evidence>
<feature type="domain" description="BTB" evidence="1">
    <location>
        <begin position="39"/>
        <end position="106"/>
    </location>
</feature>
<accession>A0AAN5I3V4</accession>